<accession>A0A511Y4I8</accession>
<dbReference type="AlphaFoldDB" id="A0A511Y4I8"/>
<name>A0A511Y4I8_9FLAO</name>
<dbReference type="RefSeq" id="WP_111957751.1">
    <property type="nucleotide sequence ID" value="NZ_BJYI01000001.1"/>
</dbReference>
<sequence length="60" mass="6388">MKNFLQTKNLNRSALKKINGGIRPIVNCYTLCGPAGGVISNTPGVGDACTPDRILCCICY</sequence>
<dbReference type="EMBL" id="BJYI01000001">
    <property type="protein sequence ID" value="GEN70088.1"/>
    <property type="molecule type" value="Genomic_DNA"/>
</dbReference>
<comment type="caution">
    <text evidence="1">The sequence shown here is derived from an EMBL/GenBank/DDBJ whole genome shotgun (WGS) entry which is preliminary data.</text>
</comment>
<gene>
    <name evidence="1" type="ORF">CLA01_01600</name>
</gene>
<organism evidence="1 2">
    <name type="scientific">Chryseobacterium lathyri</name>
    <dbReference type="NCBI Taxonomy" id="395933"/>
    <lineage>
        <taxon>Bacteria</taxon>
        <taxon>Pseudomonadati</taxon>
        <taxon>Bacteroidota</taxon>
        <taxon>Flavobacteriia</taxon>
        <taxon>Flavobacteriales</taxon>
        <taxon>Weeksellaceae</taxon>
        <taxon>Chryseobacterium group</taxon>
        <taxon>Chryseobacterium</taxon>
    </lineage>
</organism>
<reference evidence="1 2" key="1">
    <citation type="submission" date="2019-07" db="EMBL/GenBank/DDBJ databases">
        <title>Whole genome shotgun sequence of Chryseobacterium lathyri NBRC 105250.</title>
        <authorList>
            <person name="Hosoyama A."/>
            <person name="Uohara A."/>
            <person name="Ohji S."/>
            <person name="Ichikawa N."/>
        </authorList>
    </citation>
    <scope>NUCLEOTIDE SEQUENCE [LARGE SCALE GENOMIC DNA]</scope>
    <source>
        <strain evidence="1 2">NBRC 105250</strain>
    </source>
</reference>
<dbReference type="OrthoDB" id="1269077at2"/>
<evidence type="ECO:0000313" key="1">
    <source>
        <dbReference type="EMBL" id="GEN70088.1"/>
    </source>
</evidence>
<protein>
    <recommendedName>
        <fullName evidence="3">Bacteriocin</fullName>
    </recommendedName>
</protein>
<dbReference type="Proteomes" id="UP000321150">
    <property type="component" value="Unassembled WGS sequence"/>
</dbReference>
<proteinExistence type="predicted"/>
<evidence type="ECO:0000313" key="2">
    <source>
        <dbReference type="Proteomes" id="UP000321150"/>
    </source>
</evidence>
<evidence type="ECO:0008006" key="3">
    <source>
        <dbReference type="Google" id="ProtNLM"/>
    </source>
</evidence>